<accession>A0A7T2YZD2</accession>
<dbReference type="Proteomes" id="UP000595064">
    <property type="component" value="Chromosome"/>
</dbReference>
<dbReference type="Pfam" id="PF05336">
    <property type="entry name" value="rhaM"/>
    <property type="match status" value="1"/>
</dbReference>
<dbReference type="RefSeq" id="WP_016453836.1">
    <property type="nucleotide sequence ID" value="NZ_CP065748.1"/>
</dbReference>
<reference evidence="1 2" key="1">
    <citation type="submission" date="2020-12" db="EMBL/GenBank/DDBJ databases">
        <title>FDA dAtabase for Regulatory Grade micrObial Sequences (FDA-ARGOS): Supporting development and validation of Infectious Disease Dx tests.</title>
        <authorList>
            <person name="Sproer C."/>
            <person name="Gronow S."/>
            <person name="Severitt S."/>
            <person name="Schroder I."/>
            <person name="Tallon L."/>
            <person name="Sadzewicz L."/>
            <person name="Zhao X."/>
            <person name="Boylan J."/>
            <person name="Ott S."/>
            <person name="Bowen H."/>
            <person name="Vavikolanu K."/>
            <person name="Mehta A."/>
            <person name="Aluvathingal J."/>
            <person name="Nadendla S."/>
            <person name="Lowell S."/>
            <person name="Myers T."/>
            <person name="Yan Y."/>
            <person name="Sichtig H."/>
        </authorList>
    </citation>
    <scope>NUCLEOTIDE SEQUENCE [LARGE SCALE GENOMIC DNA]</scope>
    <source>
        <strain evidence="1 2">FDAARGOS_890</strain>
    </source>
</reference>
<dbReference type="InterPro" id="IPR052996">
    <property type="entry name" value="Carb_Metab_Mutarotase"/>
</dbReference>
<evidence type="ECO:0000313" key="2">
    <source>
        <dbReference type="Proteomes" id="UP000595064"/>
    </source>
</evidence>
<protein>
    <submittedName>
        <fullName evidence="1">L-rhamnose mutarotase</fullName>
    </submittedName>
</protein>
<sequence>MRQCLALDLRDDPALIARYEALHHRIWPEVAAHLRSHGVTGMEIHRLGTRMVMVMETDDAVHDARAMALASATDPKLCEWEDLMWAFQAPTPWTPPGDKWTPMACIFRLEDSAQE</sequence>
<dbReference type="EMBL" id="CP065748">
    <property type="protein sequence ID" value="QPS83838.1"/>
    <property type="molecule type" value="Genomic_DNA"/>
</dbReference>
<keyword evidence="2" id="KW-1185">Reference proteome</keyword>
<dbReference type="Gene3D" id="3.30.70.100">
    <property type="match status" value="1"/>
</dbReference>
<dbReference type="InterPro" id="IPR008000">
    <property type="entry name" value="Rham/fucose_mutarotase"/>
</dbReference>
<gene>
    <name evidence="1" type="ORF">I6G47_12575</name>
</gene>
<dbReference type="KEGG" id="dla:I6G47_12575"/>
<dbReference type="SUPFAM" id="SSF54909">
    <property type="entry name" value="Dimeric alpha+beta barrel"/>
    <property type="match status" value="1"/>
</dbReference>
<name>A0A7T2YZD2_9BURK</name>
<organism evidence="1 2">
    <name type="scientific">Delftia lacustris</name>
    <dbReference type="NCBI Taxonomy" id="558537"/>
    <lineage>
        <taxon>Bacteria</taxon>
        <taxon>Pseudomonadati</taxon>
        <taxon>Pseudomonadota</taxon>
        <taxon>Betaproteobacteria</taxon>
        <taxon>Burkholderiales</taxon>
        <taxon>Comamonadaceae</taxon>
        <taxon>Delftia</taxon>
    </lineage>
</organism>
<dbReference type="InterPro" id="IPR011008">
    <property type="entry name" value="Dimeric_a/b-barrel"/>
</dbReference>
<dbReference type="PANTHER" id="PTHR43239:SF1">
    <property type="entry name" value="UPF0734 PROTEIN DDB_G0273871_DDB_G0273177"/>
    <property type="match status" value="1"/>
</dbReference>
<dbReference type="AlphaFoldDB" id="A0A7T2YZD2"/>
<dbReference type="GO" id="GO:0016857">
    <property type="term" value="F:racemase and epimerase activity, acting on carbohydrates and derivatives"/>
    <property type="evidence" value="ECO:0007669"/>
    <property type="project" value="InterPro"/>
</dbReference>
<dbReference type="PANTHER" id="PTHR43239">
    <property type="entry name" value="UPF0734 PROTEIN DDB_G0273871/DDB_G0273177"/>
    <property type="match status" value="1"/>
</dbReference>
<proteinExistence type="predicted"/>
<evidence type="ECO:0000313" key="1">
    <source>
        <dbReference type="EMBL" id="QPS83838.1"/>
    </source>
</evidence>